<comment type="caution">
    <text evidence="2">The sequence shown here is derived from an EMBL/GenBank/DDBJ whole genome shotgun (WGS) entry which is preliminary data.</text>
</comment>
<gene>
    <name evidence="2" type="ORF">CHARACLAT_017372</name>
</gene>
<name>A0ABU7EJW7_9TELE</name>
<feature type="non-terminal residue" evidence="2">
    <location>
        <position position="1"/>
    </location>
</feature>
<evidence type="ECO:0000313" key="2">
    <source>
        <dbReference type="EMBL" id="MED6287538.1"/>
    </source>
</evidence>
<keyword evidence="3" id="KW-1185">Reference proteome</keyword>
<evidence type="ECO:0000256" key="1">
    <source>
        <dbReference type="SAM" id="MobiDB-lite"/>
    </source>
</evidence>
<feature type="region of interest" description="Disordered" evidence="1">
    <location>
        <begin position="1"/>
        <end position="51"/>
    </location>
</feature>
<proteinExistence type="predicted"/>
<reference evidence="2 3" key="1">
    <citation type="submission" date="2021-06" db="EMBL/GenBank/DDBJ databases">
        <authorList>
            <person name="Palmer J.M."/>
        </authorList>
    </citation>
    <scope>NUCLEOTIDE SEQUENCE [LARGE SCALE GENOMIC DNA]</scope>
    <source>
        <strain evidence="2 3">CL_MEX2019</strain>
        <tissue evidence="2">Muscle</tissue>
    </source>
</reference>
<sequence length="51" mass="5383">DRESEKEGSVLGRETAAEAGPDQGTSSPSSSGQKSFRHFPDKSRRSCAACP</sequence>
<evidence type="ECO:0000313" key="3">
    <source>
        <dbReference type="Proteomes" id="UP001352852"/>
    </source>
</evidence>
<accession>A0ABU7EJW7</accession>
<organism evidence="2 3">
    <name type="scientific">Characodon lateralis</name>
    <dbReference type="NCBI Taxonomy" id="208331"/>
    <lineage>
        <taxon>Eukaryota</taxon>
        <taxon>Metazoa</taxon>
        <taxon>Chordata</taxon>
        <taxon>Craniata</taxon>
        <taxon>Vertebrata</taxon>
        <taxon>Euteleostomi</taxon>
        <taxon>Actinopterygii</taxon>
        <taxon>Neopterygii</taxon>
        <taxon>Teleostei</taxon>
        <taxon>Neoteleostei</taxon>
        <taxon>Acanthomorphata</taxon>
        <taxon>Ovalentaria</taxon>
        <taxon>Atherinomorphae</taxon>
        <taxon>Cyprinodontiformes</taxon>
        <taxon>Goodeidae</taxon>
        <taxon>Characodon</taxon>
    </lineage>
</organism>
<dbReference type="Proteomes" id="UP001352852">
    <property type="component" value="Unassembled WGS sequence"/>
</dbReference>
<protein>
    <submittedName>
        <fullName evidence="2">Uncharacterized protein</fullName>
    </submittedName>
</protein>
<dbReference type="EMBL" id="JAHUTJ010058837">
    <property type="protein sequence ID" value="MED6287538.1"/>
    <property type="molecule type" value="Genomic_DNA"/>
</dbReference>